<dbReference type="Gene3D" id="1.10.10.60">
    <property type="entry name" value="Homeodomain-like"/>
    <property type="match status" value="1"/>
</dbReference>
<protein>
    <submittedName>
        <fullName evidence="1">TetR/AcrR family transcriptional regulator</fullName>
    </submittedName>
</protein>
<reference evidence="1 2" key="1">
    <citation type="submission" date="2021-01" db="EMBL/GenBank/DDBJ databases">
        <title>FDA dAtabase for Regulatory Grade micrObial Sequences (FDA-ARGOS): Supporting development and validation of Infectious Disease Dx tests.</title>
        <authorList>
            <person name="Sproer C."/>
            <person name="Gronow S."/>
            <person name="Severitt S."/>
            <person name="Schroder I."/>
            <person name="Tallon L."/>
            <person name="Sadzewicz L."/>
            <person name="Zhao X."/>
            <person name="Boylan J."/>
            <person name="Ott S."/>
            <person name="Bowen H."/>
            <person name="Vavikolanu K."/>
            <person name="Mehta A."/>
            <person name="Aluvathingal J."/>
            <person name="Nadendla S."/>
            <person name="Lowell S."/>
            <person name="Myers T."/>
            <person name="Yan Y."/>
            <person name="Sichtig H."/>
        </authorList>
    </citation>
    <scope>NUCLEOTIDE SEQUENCE [LARGE SCALE GENOMIC DNA]</scope>
    <source>
        <strain evidence="1 2">FDAARGOS_1115</strain>
    </source>
</reference>
<dbReference type="GeneID" id="72410840"/>
<dbReference type="Gene3D" id="1.10.357.10">
    <property type="entry name" value="Tetracycline Repressor, domain 2"/>
    <property type="match status" value="1"/>
</dbReference>
<sequence length="202" mass="22017">MSPMTENAAALSPAAARPLTARQREIFTALLTDFLAEGFESFTIDDATKRYRCSKSTIYALGKTRDAIIRRVLVSFFKEITRRTAPEANRATSAARALEDYFTAMTSALTPASTAFMRDLATEPVAQEVYALNTSGATQTIRTLLERGVAAGEFRAESVAFTSLVIQRTMADIQQGAYTEALPPATAYHALGQLVLHGILER</sequence>
<dbReference type="SUPFAM" id="SSF46689">
    <property type="entry name" value="Homeodomain-like"/>
    <property type="match status" value="1"/>
</dbReference>
<dbReference type="InterPro" id="IPR009057">
    <property type="entry name" value="Homeodomain-like_sf"/>
</dbReference>
<dbReference type="SUPFAM" id="SSF48498">
    <property type="entry name" value="Tetracyclin repressor-like, C-terminal domain"/>
    <property type="match status" value="1"/>
</dbReference>
<organism evidence="1 2">
    <name type="scientific">Corynebacterium striatum</name>
    <dbReference type="NCBI Taxonomy" id="43770"/>
    <lineage>
        <taxon>Bacteria</taxon>
        <taxon>Bacillati</taxon>
        <taxon>Actinomycetota</taxon>
        <taxon>Actinomycetes</taxon>
        <taxon>Mycobacteriales</taxon>
        <taxon>Corynebacteriaceae</taxon>
        <taxon>Corynebacterium</taxon>
    </lineage>
</organism>
<gene>
    <name evidence="1" type="ORF">I6I72_02435</name>
</gene>
<keyword evidence="2" id="KW-1185">Reference proteome</keyword>
<name>A0ABX7DFH6_CORST</name>
<dbReference type="EMBL" id="CP068158">
    <property type="protein sequence ID" value="QQU77447.1"/>
    <property type="molecule type" value="Genomic_DNA"/>
</dbReference>
<accession>A0ABX7DFH6</accession>
<dbReference type="InterPro" id="IPR036271">
    <property type="entry name" value="Tet_transcr_reg_TetR-rel_C_sf"/>
</dbReference>
<evidence type="ECO:0000313" key="1">
    <source>
        <dbReference type="EMBL" id="QQU77447.1"/>
    </source>
</evidence>
<dbReference type="RefSeq" id="WP_049062741.1">
    <property type="nucleotide sequence ID" value="NZ_CP024931.1"/>
</dbReference>
<dbReference type="Proteomes" id="UP000595757">
    <property type="component" value="Chromosome"/>
</dbReference>
<proteinExistence type="predicted"/>
<evidence type="ECO:0000313" key="2">
    <source>
        <dbReference type="Proteomes" id="UP000595757"/>
    </source>
</evidence>